<dbReference type="GO" id="GO:0008270">
    <property type="term" value="F:zinc ion binding"/>
    <property type="evidence" value="ECO:0007669"/>
    <property type="project" value="UniProtKB-KW"/>
</dbReference>
<dbReference type="Pfam" id="PF13894">
    <property type="entry name" value="zf-C2H2_4"/>
    <property type="match status" value="1"/>
</dbReference>
<dbReference type="GO" id="GO:0000977">
    <property type="term" value="F:RNA polymerase II transcription regulatory region sequence-specific DNA binding"/>
    <property type="evidence" value="ECO:0007669"/>
    <property type="project" value="TreeGrafter"/>
</dbReference>
<feature type="compositionally biased region" description="Polar residues" evidence="11">
    <location>
        <begin position="507"/>
        <end position="526"/>
    </location>
</feature>
<dbReference type="PROSITE" id="PS50157">
    <property type="entry name" value="ZINC_FINGER_C2H2_2"/>
    <property type="match status" value="5"/>
</dbReference>
<evidence type="ECO:0000256" key="6">
    <source>
        <dbReference type="ARBA" id="ARBA00023015"/>
    </source>
</evidence>
<feature type="domain" description="C2H2-type" evidence="12">
    <location>
        <begin position="646"/>
        <end position="674"/>
    </location>
</feature>
<evidence type="ECO:0000256" key="11">
    <source>
        <dbReference type="SAM" id="MobiDB-lite"/>
    </source>
</evidence>
<dbReference type="PANTHER" id="PTHR24409">
    <property type="entry name" value="ZINC FINGER PROTEIN 142"/>
    <property type="match status" value="1"/>
</dbReference>
<dbReference type="PANTHER" id="PTHR24409:SF295">
    <property type="entry name" value="AZ2-RELATED"/>
    <property type="match status" value="1"/>
</dbReference>
<dbReference type="SMART" id="SM00355">
    <property type="entry name" value="ZnF_C2H2"/>
    <property type="match status" value="5"/>
</dbReference>
<feature type="domain" description="C2H2-type" evidence="12">
    <location>
        <begin position="246"/>
        <end position="273"/>
    </location>
</feature>
<dbReference type="PROSITE" id="PS00028">
    <property type="entry name" value="ZINC_FINGER_C2H2_1"/>
    <property type="match status" value="4"/>
</dbReference>
<evidence type="ECO:0000313" key="13">
    <source>
        <dbReference type="EnsemblMetazoa" id="CLYHEMP002959.1"/>
    </source>
</evidence>
<feature type="compositionally biased region" description="Basic and acidic residues" evidence="11">
    <location>
        <begin position="143"/>
        <end position="172"/>
    </location>
</feature>
<feature type="region of interest" description="Disordered" evidence="11">
    <location>
        <begin position="452"/>
        <end position="559"/>
    </location>
</feature>
<dbReference type="EnsemblMetazoa" id="CLYHEMT002959.1">
    <property type="protein sequence ID" value="CLYHEMP002959.1"/>
    <property type="gene ID" value="CLYHEMG002959"/>
</dbReference>
<reference evidence="13" key="1">
    <citation type="submission" date="2021-01" db="UniProtKB">
        <authorList>
            <consortium name="EnsemblMetazoa"/>
        </authorList>
    </citation>
    <scope>IDENTIFICATION</scope>
</reference>
<feature type="compositionally biased region" description="Polar residues" evidence="11">
    <location>
        <begin position="70"/>
        <end position="79"/>
    </location>
</feature>
<dbReference type="SUPFAM" id="SSF57667">
    <property type="entry name" value="beta-beta-alpha zinc fingers"/>
    <property type="match status" value="2"/>
</dbReference>
<dbReference type="Gene3D" id="3.30.160.60">
    <property type="entry name" value="Classic Zinc Finger"/>
    <property type="match status" value="2"/>
</dbReference>
<dbReference type="GeneID" id="136810645"/>
<dbReference type="Pfam" id="PF00096">
    <property type="entry name" value="zf-C2H2"/>
    <property type="match status" value="3"/>
</dbReference>
<dbReference type="FunFam" id="3.30.160.60:FF:000100">
    <property type="entry name" value="Zinc finger 45-like"/>
    <property type="match status" value="1"/>
</dbReference>
<feature type="compositionally biased region" description="Polar residues" evidence="11">
    <location>
        <begin position="779"/>
        <end position="790"/>
    </location>
</feature>
<evidence type="ECO:0000256" key="1">
    <source>
        <dbReference type="ARBA" id="ARBA00004123"/>
    </source>
</evidence>
<feature type="region of interest" description="Disordered" evidence="11">
    <location>
        <begin position="67"/>
        <end position="181"/>
    </location>
</feature>
<evidence type="ECO:0000256" key="3">
    <source>
        <dbReference type="ARBA" id="ARBA00022737"/>
    </source>
</evidence>
<feature type="compositionally biased region" description="Basic and acidic residues" evidence="11">
    <location>
        <begin position="763"/>
        <end position="778"/>
    </location>
</feature>
<sequence length="863" mass="98978">MRKVFPELYELQQHFKLDHKNVILAPSTVIPHRAILPKPSEIPESTRSQHFTTFPPGAAVPFVIREQPLPHSSSRSNDPQYRGMSHNMQGVFYPPPSNNRSTYSRQPRVVYSSSNQGPHHNRDRDHYSTSRQYDQKYPSSSMMRKESPYNDKGSHNRKRDYPEYHHHRDRYTPEPADSYTSKRNKLEYEASEKPPSSHLKSENSKNQINLSEYTNNAMNSQQYFSKRFVQKDGVGHHDTDPPNQVHQCKICGNEFPRYEYLLTHLRKHKQLEHDEDNLNGTDTEKLDVDMSNDSGSPDNRNHGNINRRNYESSKTNFVESHEGIPIVHQQPPQPPSHRNNEGIKIPHPPVPPPGIEPIPVYAIPIQPPAALQTGVVSENTMDAITPGVDGKFRPFICENCGQRFTRKDSLVRHAKKQTCYEEQVDLKCKHCDKTFRYHKCLIQHQELVHGISREEQAKSKPVKNSDDEDTDSDRSDKNESFQEQENQQPSTPSSIETPKPPTKYRSPHTTMSEVKTFKQSSTTFYPNTPPSQQQQQQQQPPPPPPIAVGFAPTNPYTKIEIPANPYKQIEGPGNEAPKFIPPRIDDKASKIGELSNGSSSTSGNQDTQYIGYCTVARPFQCEYCGDRFAHRHSLKRHIRRHLGIGIPCVECGKLYRDQSEWRRHQKSIHNRHYEKYEVPSRISYRDGMENGMIGMVPSNEFASDNNDGSDSEKSGDEEITMVKPSNNFQHNSSFGNHSSMAEEIQKAQSEISQHLKEANYERANRIDDKDDSGEENKQSKQPFNFKSFSSGDKDSRKSALDRYLQSTHSDEEDDHRETTVFVEPKNEFVETNNNNNSIEEKNKFGFHQNENMADMVTVGMSNN</sequence>
<feature type="region of interest" description="Disordered" evidence="11">
    <location>
        <begin position="763"/>
        <end position="836"/>
    </location>
</feature>
<feature type="compositionally biased region" description="Polar residues" evidence="11">
    <location>
        <begin position="129"/>
        <end position="142"/>
    </location>
</feature>
<dbReference type="AlphaFoldDB" id="A0A7M5UXQ7"/>
<keyword evidence="2" id="KW-0479">Metal-binding</keyword>
<feature type="compositionally biased region" description="Polar residues" evidence="11">
    <location>
        <begin position="481"/>
        <end position="496"/>
    </location>
</feature>
<feature type="region of interest" description="Disordered" evidence="11">
    <location>
        <begin position="273"/>
        <end position="308"/>
    </location>
</feature>
<name>A0A7M5UXQ7_9CNID</name>
<dbReference type="OrthoDB" id="6601382at2759"/>
<feature type="compositionally biased region" description="Polar residues" evidence="11">
    <location>
        <begin position="291"/>
        <end position="308"/>
    </location>
</feature>
<dbReference type="FunFam" id="3.30.160.60:FF:000325">
    <property type="entry name" value="ZFP90 zinc finger protein"/>
    <property type="match status" value="1"/>
</dbReference>
<evidence type="ECO:0000256" key="7">
    <source>
        <dbReference type="ARBA" id="ARBA00023125"/>
    </source>
</evidence>
<keyword evidence="14" id="KW-1185">Reference proteome</keyword>
<accession>A0A7M5UXQ7</accession>
<evidence type="ECO:0000256" key="9">
    <source>
        <dbReference type="ARBA" id="ARBA00023242"/>
    </source>
</evidence>
<evidence type="ECO:0000313" key="14">
    <source>
        <dbReference type="Proteomes" id="UP000594262"/>
    </source>
</evidence>
<keyword evidence="6" id="KW-0805">Transcription regulation</keyword>
<feature type="domain" description="C2H2-type" evidence="12">
    <location>
        <begin position="619"/>
        <end position="643"/>
    </location>
</feature>
<evidence type="ECO:0000256" key="8">
    <source>
        <dbReference type="ARBA" id="ARBA00023163"/>
    </source>
</evidence>
<feature type="compositionally biased region" description="Polar residues" evidence="11">
    <location>
        <begin position="723"/>
        <end position="739"/>
    </location>
</feature>
<keyword evidence="9" id="KW-0539">Nucleus</keyword>
<evidence type="ECO:0000259" key="12">
    <source>
        <dbReference type="PROSITE" id="PS50157"/>
    </source>
</evidence>
<keyword evidence="4 10" id="KW-0863">Zinc-finger</keyword>
<feature type="domain" description="C2H2-type" evidence="12">
    <location>
        <begin position="426"/>
        <end position="454"/>
    </location>
</feature>
<feature type="domain" description="C2H2-type" evidence="12">
    <location>
        <begin position="395"/>
        <end position="422"/>
    </location>
</feature>
<feature type="region of interest" description="Disordered" evidence="11">
    <location>
        <begin position="695"/>
        <end position="750"/>
    </location>
</feature>
<keyword evidence="7" id="KW-0238">DNA-binding</keyword>
<feature type="compositionally biased region" description="Basic and acidic residues" evidence="11">
    <location>
        <begin position="791"/>
        <end position="800"/>
    </location>
</feature>
<keyword evidence="8" id="KW-0804">Transcription</keyword>
<evidence type="ECO:0000256" key="2">
    <source>
        <dbReference type="ARBA" id="ARBA00022723"/>
    </source>
</evidence>
<evidence type="ECO:0000256" key="10">
    <source>
        <dbReference type="PROSITE-ProRule" id="PRU00042"/>
    </source>
</evidence>
<dbReference type="Proteomes" id="UP000594262">
    <property type="component" value="Unplaced"/>
</dbReference>
<keyword evidence="3" id="KW-0677">Repeat</keyword>
<evidence type="ECO:0000256" key="4">
    <source>
        <dbReference type="ARBA" id="ARBA00022771"/>
    </source>
</evidence>
<comment type="subcellular location">
    <subcellularLocation>
        <location evidence="1">Nucleus</location>
    </subcellularLocation>
</comment>
<feature type="compositionally biased region" description="Polar residues" evidence="11">
    <location>
        <begin position="98"/>
        <end position="118"/>
    </location>
</feature>
<proteinExistence type="predicted"/>
<dbReference type="InterPro" id="IPR036236">
    <property type="entry name" value="Znf_C2H2_sf"/>
</dbReference>
<dbReference type="InterPro" id="IPR013087">
    <property type="entry name" value="Znf_C2H2_type"/>
</dbReference>
<keyword evidence="5" id="KW-0862">Zinc</keyword>
<dbReference type="RefSeq" id="XP_066923314.1">
    <property type="nucleotide sequence ID" value="XM_067067213.1"/>
</dbReference>
<organism evidence="13 14">
    <name type="scientific">Clytia hemisphaerica</name>
    <dbReference type="NCBI Taxonomy" id="252671"/>
    <lineage>
        <taxon>Eukaryota</taxon>
        <taxon>Metazoa</taxon>
        <taxon>Cnidaria</taxon>
        <taxon>Hydrozoa</taxon>
        <taxon>Hydroidolina</taxon>
        <taxon>Leptothecata</taxon>
        <taxon>Obeliida</taxon>
        <taxon>Clytiidae</taxon>
        <taxon>Clytia</taxon>
    </lineage>
</organism>
<evidence type="ECO:0000256" key="5">
    <source>
        <dbReference type="ARBA" id="ARBA00022833"/>
    </source>
</evidence>
<protein>
    <recommendedName>
        <fullName evidence="12">C2H2-type domain-containing protein</fullName>
    </recommendedName>
</protein>
<dbReference type="GO" id="GO:0000981">
    <property type="term" value="F:DNA-binding transcription factor activity, RNA polymerase II-specific"/>
    <property type="evidence" value="ECO:0007669"/>
    <property type="project" value="TreeGrafter"/>
</dbReference>
<dbReference type="GO" id="GO:0005634">
    <property type="term" value="C:nucleus"/>
    <property type="evidence" value="ECO:0007669"/>
    <property type="project" value="UniProtKB-SubCell"/>
</dbReference>